<dbReference type="OrthoDB" id="6344629at2759"/>
<accession>A0A164ZIG3</accession>
<sequence>MALMHPCLLILVALPVTFSKWEDYITGKGGIKWLPNCEFPGFDIVQKEMTQEKCGQFCIATTHTNGCNAFSWQSGWCYLKKIPGHSLSRQPTTGGSCGVLPWEFEDGDPLDTGQDSSGIKSNITDQPRQIQCAYIKNVAFDEYLFAADDTYDENSRPVFTWRSKREGHPRDWSSTQGLWILEEGSPKNVYSIKNAYRQELLYASDCRFAQYERQVFTWRNPTRYDHGHLHWQLEAASVNTFYIKNRMFDEYLYAVEDALSFDPVRRKVHTWTQSRDVSAWAGVGSWVVETTTCPN</sequence>
<keyword evidence="1" id="KW-0732">Signal</keyword>
<evidence type="ECO:0000313" key="3">
    <source>
        <dbReference type="Proteomes" id="UP000076858"/>
    </source>
</evidence>
<reference evidence="2 3" key="1">
    <citation type="submission" date="2016-03" db="EMBL/GenBank/DDBJ databases">
        <title>EvidentialGene: Evidence-directed Construction of Genes on Genomes.</title>
        <authorList>
            <person name="Gilbert D.G."/>
            <person name="Choi J.-H."/>
            <person name="Mockaitis K."/>
            <person name="Colbourne J."/>
            <person name="Pfrender M."/>
        </authorList>
    </citation>
    <scope>NUCLEOTIDE SEQUENCE [LARGE SCALE GENOMIC DNA]</scope>
    <source>
        <strain evidence="2 3">Xinb3</strain>
        <tissue evidence="2">Complete organism</tissue>
    </source>
</reference>
<dbReference type="Proteomes" id="UP000076858">
    <property type="component" value="Unassembled WGS sequence"/>
</dbReference>
<feature type="chain" id="PRO_5007854877" description="Apple domain-containing protein" evidence="1">
    <location>
        <begin position="20"/>
        <end position="295"/>
    </location>
</feature>
<protein>
    <recommendedName>
        <fullName evidence="4">Apple domain-containing protein</fullName>
    </recommendedName>
</protein>
<dbReference type="InterPro" id="IPR035992">
    <property type="entry name" value="Ricin_B-like_lectins"/>
</dbReference>
<gene>
    <name evidence="2" type="ORF">APZ42_018053</name>
</gene>
<keyword evidence="3" id="KW-1185">Reference proteome</keyword>
<comment type="caution">
    <text evidence="2">The sequence shown here is derived from an EMBL/GenBank/DDBJ whole genome shotgun (WGS) entry which is preliminary data.</text>
</comment>
<organism evidence="2 3">
    <name type="scientific">Daphnia magna</name>
    <dbReference type="NCBI Taxonomy" id="35525"/>
    <lineage>
        <taxon>Eukaryota</taxon>
        <taxon>Metazoa</taxon>
        <taxon>Ecdysozoa</taxon>
        <taxon>Arthropoda</taxon>
        <taxon>Crustacea</taxon>
        <taxon>Branchiopoda</taxon>
        <taxon>Diplostraca</taxon>
        <taxon>Cladocera</taxon>
        <taxon>Anomopoda</taxon>
        <taxon>Daphniidae</taxon>
        <taxon>Daphnia</taxon>
    </lineage>
</organism>
<dbReference type="EMBL" id="LRGB01000725">
    <property type="protein sequence ID" value="KZS16408.1"/>
    <property type="molecule type" value="Genomic_DNA"/>
</dbReference>
<evidence type="ECO:0000256" key="1">
    <source>
        <dbReference type="SAM" id="SignalP"/>
    </source>
</evidence>
<proteinExistence type="predicted"/>
<feature type="signal peptide" evidence="1">
    <location>
        <begin position="1"/>
        <end position="19"/>
    </location>
</feature>
<dbReference type="SUPFAM" id="SSF50370">
    <property type="entry name" value="Ricin B-like lectins"/>
    <property type="match status" value="1"/>
</dbReference>
<evidence type="ECO:0000313" key="2">
    <source>
        <dbReference type="EMBL" id="KZS16408.1"/>
    </source>
</evidence>
<evidence type="ECO:0008006" key="4">
    <source>
        <dbReference type="Google" id="ProtNLM"/>
    </source>
</evidence>
<dbReference type="CDD" id="cd23667">
    <property type="entry name" value="beta-trefoil_Ricin_CqDVP-like"/>
    <property type="match status" value="1"/>
</dbReference>
<dbReference type="AlphaFoldDB" id="A0A164ZIG3"/>
<name>A0A164ZIG3_9CRUS</name>